<evidence type="ECO:0000313" key="10">
    <source>
        <dbReference type="EMBL" id="CAB4698469.1"/>
    </source>
</evidence>
<dbReference type="PROSITE" id="PS50928">
    <property type="entry name" value="ABC_TM1"/>
    <property type="match status" value="2"/>
</dbReference>
<reference evidence="10" key="1">
    <citation type="submission" date="2020-05" db="EMBL/GenBank/DDBJ databases">
        <authorList>
            <person name="Chiriac C."/>
            <person name="Salcher M."/>
            <person name="Ghai R."/>
            <person name="Kavagutti S V."/>
        </authorList>
    </citation>
    <scope>NUCLEOTIDE SEQUENCE</scope>
</reference>
<dbReference type="Pfam" id="PF00528">
    <property type="entry name" value="BPD_transp_1"/>
    <property type="match status" value="2"/>
</dbReference>
<protein>
    <submittedName>
        <fullName evidence="10">Unannotated protein</fullName>
    </submittedName>
</protein>
<evidence type="ECO:0000256" key="1">
    <source>
        <dbReference type="ARBA" id="ARBA00004429"/>
    </source>
</evidence>
<evidence type="ECO:0000256" key="6">
    <source>
        <dbReference type="ARBA" id="ARBA00022989"/>
    </source>
</evidence>
<gene>
    <name evidence="10" type="ORF">UFOPK2582_00820</name>
    <name evidence="11" type="ORF">UFOPK3046_01319</name>
    <name evidence="12" type="ORF">UFOPK3914_01275</name>
    <name evidence="13" type="ORF">UFOPK4173_00741</name>
</gene>
<organism evidence="10">
    <name type="scientific">freshwater metagenome</name>
    <dbReference type="NCBI Taxonomy" id="449393"/>
    <lineage>
        <taxon>unclassified sequences</taxon>
        <taxon>metagenomes</taxon>
        <taxon>ecological metagenomes</taxon>
    </lineage>
</organism>
<dbReference type="SUPFAM" id="SSF161098">
    <property type="entry name" value="MetI-like"/>
    <property type="match status" value="2"/>
</dbReference>
<dbReference type="EMBL" id="CAFAAQ010000130">
    <property type="protein sequence ID" value="CAB4813810.1"/>
    <property type="molecule type" value="Genomic_DNA"/>
</dbReference>
<feature type="transmembrane region" description="Helical" evidence="8">
    <location>
        <begin position="114"/>
        <end position="135"/>
    </location>
</feature>
<keyword evidence="7 8" id="KW-0472">Membrane</keyword>
<feature type="transmembrane region" description="Helical" evidence="8">
    <location>
        <begin position="72"/>
        <end position="102"/>
    </location>
</feature>
<comment type="subcellular location">
    <subcellularLocation>
        <location evidence="1">Cell inner membrane</location>
        <topology evidence="1">Multi-pass membrane protein</topology>
    </subcellularLocation>
</comment>
<sequence>MNFLSDQRPAGHQGFRPSAVKMGHVSRVGIIVVSAVLLMIALPISAVLLRAIRPDGVWGAEAVTRILGSPRTWRLIAVTVAQALVSCACTVAVGVPVAWVLSRFRFYGRSLVKTLATVPFVLPTVVIGAAFATVLGPRGLFEARGTWLAIVIAQVCFNLAVVIRTVGAALSGVDSNQEAAARMLGASPFQAARRVLLPTVLPAIAASAVVVFLFCFTSFGVIVMLGGGSVTTVEVEIWTRATRQFDISGAGVLCGIQLVAVIATLSIHSRISKRRAVSSVFRARRSDRLPRSVAEWAAVVAAVGAVLMICGLPIAALFERSLRVGTGLGLANWQHLGSVTAGTGLSIDPLSALWRSLLTASAAASAALLLGVLAARVIAQRPGGAADRILLLPLGVSATTLGLGLLLIGGRPPLDLRGSLWLVPIAQMLVAIPLVVRAVLPALQALPASLGESGQLLGAGSIGRFWRIELPSIRSAVFAGAGLGFVACLGEFGATVFLVRAASPTAPVAIERLLSRPAAAGFGQAMALSCILVLLCGGVLLAVDYLAAGDEGLDLAF</sequence>
<keyword evidence="4" id="KW-0997">Cell inner membrane</keyword>
<evidence type="ECO:0000256" key="5">
    <source>
        <dbReference type="ARBA" id="ARBA00022692"/>
    </source>
</evidence>
<feature type="transmembrane region" description="Helical" evidence="8">
    <location>
        <begin position="352"/>
        <end position="377"/>
    </location>
</feature>
<feature type="transmembrane region" description="Helical" evidence="8">
    <location>
        <begin position="476"/>
        <end position="499"/>
    </location>
</feature>
<evidence type="ECO:0000313" key="11">
    <source>
        <dbReference type="EMBL" id="CAB4813810.1"/>
    </source>
</evidence>
<feature type="transmembrane region" description="Helical" evidence="8">
    <location>
        <begin position="147"/>
        <end position="173"/>
    </location>
</feature>
<dbReference type="GO" id="GO:0055085">
    <property type="term" value="P:transmembrane transport"/>
    <property type="evidence" value="ECO:0007669"/>
    <property type="project" value="InterPro"/>
</dbReference>
<evidence type="ECO:0000256" key="7">
    <source>
        <dbReference type="ARBA" id="ARBA00023136"/>
    </source>
</evidence>
<evidence type="ECO:0000313" key="13">
    <source>
        <dbReference type="EMBL" id="CAB5032171.1"/>
    </source>
</evidence>
<keyword evidence="6 8" id="KW-1133">Transmembrane helix</keyword>
<evidence type="ECO:0000313" key="12">
    <source>
        <dbReference type="EMBL" id="CAB4985321.1"/>
    </source>
</evidence>
<accession>A0A6J6PIH0</accession>
<feature type="transmembrane region" description="Helical" evidence="8">
    <location>
        <begin position="519"/>
        <end position="543"/>
    </location>
</feature>
<dbReference type="InterPro" id="IPR035906">
    <property type="entry name" value="MetI-like_sf"/>
</dbReference>
<dbReference type="GO" id="GO:0005886">
    <property type="term" value="C:plasma membrane"/>
    <property type="evidence" value="ECO:0007669"/>
    <property type="project" value="UniProtKB-SubCell"/>
</dbReference>
<dbReference type="EMBL" id="CAFBPW010000065">
    <property type="protein sequence ID" value="CAB5032171.1"/>
    <property type="molecule type" value="Genomic_DNA"/>
</dbReference>
<feature type="transmembrane region" description="Helical" evidence="8">
    <location>
        <begin position="28"/>
        <end position="52"/>
    </location>
</feature>
<feature type="transmembrane region" description="Helical" evidence="8">
    <location>
        <begin position="194"/>
        <end position="227"/>
    </location>
</feature>
<keyword evidence="3" id="KW-1003">Cell membrane</keyword>
<dbReference type="AlphaFoldDB" id="A0A6J6PIH0"/>
<dbReference type="EMBL" id="CAEZXS010000083">
    <property type="protein sequence ID" value="CAB4698469.1"/>
    <property type="molecule type" value="Genomic_DNA"/>
</dbReference>
<evidence type="ECO:0000256" key="3">
    <source>
        <dbReference type="ARBA" id="ARBA00022475"/>
    </source>
</evidence>
<evidence type="ECO:0000256" key="4">
    <source>
        <dbReference type="ARBA" id="ARBA00022519"/>
    </source>
</evidence>
<dbReference type="CDD" id="cd06261">
    <property type="entry name" value="TM_PBP2"/>
    <property type="match status" value="2"/>
</dbReference>
<evidence type="ECO:0000256" key="2">
    <source>
        <dbReference type="ARBA" id="ARBA00022448"/>
    </source>
</evidence>
<keyword evidence="2" id="KW-0813">Transport</keyword>
<feature type="transmembrane region" description="Helical" evidence="8">
    <location>
        <begin position="389"/>
        <end position="408"/>
    </location>
</feature>
<proteinExistence type="predicted"/>
<feature type="transmembrane region" description="Helical" evidence="8">
    <location>
        <begin position="293"/>
        <end position="318"/>
    </location>
</feature>
<dbReference type="PANTHER" id="PTHR43357">
    <property type="entry name" value="INNER MEMBRANE ABC TRANSPORTER PERMEASE PROTEIN YDCV"/>
    <property type="match status" value="1"/>
</dbReference>
<evidence type="ECO:0000259" key="9">
    <source>
        <dbReference type="PROSITE" id="PS50928"/>
    </source>
</evidence>
<feature type="domain" description="ABC transmembrane type-1" evidence="9">
    <location>
        <begin position="76"/>
        <end position="266"/>
    </location>
</feature>
<keyword evidence="5 8" id="KW-0812">Transmembrane</keyword>
<evidence type="ECO:0000256" key="8">
    <source>
        <dbReference type="SAM" id="Phobius"/>
    </source>
</evidence>
<name>A0A6J6PIH0_9ZZZZ</name>
<dbReference type="PANTHER" id="PTHR43357:SF4">
    <property type="entry name" value="INNER MEMBRANE ABC TRANSPORTER PERMEASE PROTEIN YDCV"/>
    <property type="match status" value="1"/>
</dbReference>
<dbReference type="EMBL" id="CAFBOG010000120">
    <property type="protein sequence ID" value="CAB4985321.1"/>
    <property type="molecule type" value="Genomic_DNA"/>
</dbReference>
<feature type="domain" description="ABC transmembrane type-1" evidence="9">
    <location>
        <begin position="353"/>
        <end position="543"/>
    </location>
</feature>
<feature type="transmembrane region" description="Helical" evidence="8">
    <location>
        <begin position="247"/>
        <end position="267"/>
    </location>
</feature>
<feature type="transmembrane region" description="Helical" evidence="8">
    <location>
        <begin position="420"/>
        <end position="440"/>
    </location>
</feature>
<dbReference type="Gene3D" id="1.10.3720.10">
    <property type="entry name" value="MetI-like"/>
    <property type="match status" value="2"/>
</dbReference>
<dbReference type="InterPro" id="IPR000515">
    <property type="entry name" value="MetI-like"/>
</dbReference>